<dbReference type="PANTHER" id="PTHR28055:SF1">
    <property type="entry name" value="ALTERED INHERITANCE OF MITOCHONDRIA PROTEIN 41, MITOCHONDRIAL"/>
    <property type="match status" value="1"/>
</dbReference>
<protein>
    <submittedName>
        <fullName evidence="1">Glutamyl-tRNA amidotransferase</fullName>
    </submittedName>
</protein>
<evidence type="ECO:0000313" key="1">
    <source>
        <dbReference type="EMBL" id="ODS24266.1"/>
    </source>
</evidence>
<dbReference type="Pfam" id="PF09424">
    <property type="entry name" value="YqeY"/>
    <property type="match status" value="1"/>
</dbReference>
<reference evidence="1 2" key="1">
    <citation type="journal article" date="2016" name="Appl. Environ. Microbiol.">
        <title>Lack of Overt Genome Reduction in the Bryostatin-Producing Bryozoan Symbiont "Candidatus Endobugula sertula".</title>
        <authorList>
            <person name="Miller I.J."/>
            <person name="Vanee N."/>
            <person name="Fong S.S."/>
            <person name="Lim-Fong G.E."/>
            <person name="Kwan J.C."/>
        </authorList>
    </citation>
    <scope>NUCLEOTIDE SEQUENCE [LARGE SCALE GENOMIC DNA]</scope>
    <source>
        <strain evidence="1">AB1-4</strain>
    </source>
</reference>
<dbReference type="InterPro" id="IPR019004">
    <property type="entry name" value="YqeY/Aim41"/>
</dbReference>
<dbReference type="InterPro" id="IPR042184">
    <property type="entry name" value="YqeY/Aim41_N"/>
</dbReference>
<gene>
    <name evidence="1" type="ORF">AB835_04350</name>
</gene>
<name>A0A1D2QRQ7_9GAMM</name>
<sequence>MATSELQSRIHNEMKATMRAKNKSRLGVIRLIQSEFKRIEVDERIELDDSRVLAVLDKMVKQRRDSAKQYEDANRQELADQEHFEISIITEFLPQPLSDDEITTLIDDAVNATNASGMQDMGKVMGILKPQLQGRADIGHVSKQVKTKIS</sequence>
<dbReference type="AlphaFoldDB" id="A0A1D2QRQ7"/>
<dbReference type="GO" id="GO:0016740">
    <property type="term" value="F:transferase activity"/>
    <property type="evidence" value="ECO:0007669"/>
    <property type="project" value="UniProtKB-KW"/>
</dbReference>
<dbReference type="STRING" id="62101.AB835_04350"/>
<proteinExistence type="predicted"/>
<keyword evidence="1" id="KW-0808">Transferase</keyword>
<dbReference type="Gene3D" id="1.10.1510.10">
    <property type="entry name" value="Uncharacterised protein YqeY/AIM41 PF09424, N-terminal domain"/>
    <property type="match status" value="1"/>
</dbReference>
<evidence type="ECO:0000313" key="2">
    <source>
        <dbReference type="Proteomes" id="UP000242502"/>
    </source>
</evidence>
<dbReference type="InterPro" id="IPR023168">
    <property type="entry name" value="GatB_Yqey_C_2"/>
</dbReference>
<organism evidence="1 2">
    <name type="scientific">Candidatus Endobugula sertula</name>
    <name type="common">Bugula neritina bacterial symbiont</name>
    <dbReference type="NCBI Taxonomy" id="62101"/>
    <lineage>
        <taxon>Bacteria</taxon>
        <taxon>Pseudomonadati</taxon>
        <taxon>Pseudomonadota</taxon>
        <taxon>Gammaproteobacteria</taxon>
        <taxon>Cellvibrionales</taxon>
        <taxon>Cellvibrionaceae</taxon>
        <taxon>Candidatus Endobugula</taxon>
    </lineage>
</organism>
<dbReference type="InterPro" id="IPR003789">
    <property type="entry name" value="Asn/Gln_tRNA_amidoTrase-B-like"/>
</dbReference>
<dbReference type="SUPFAM" id="SSF89095">
    <property type="entry name" value="GatB/YqeY motif"/>
    <property type="match status" value="1"/>
</dbReference>
<comment type="caution">
    <text evidence="1">The sequence shown here is derived from an EMBL/GenBank/DDBJ whole genome shotgun (WGS) entry which is preliminary data.</text>
</comment>
<dbReference type="Gene3D" id="1.10.10.410">
    <property type="match status" value="1"/>
</dbReference>
<dbReference type="GO" id="GO:0016884">
    <property type="term" value="F:carbon-nitrogen ligase activity, with glutamine as amido-N-donor"/>
    <property type="evidence" value="ECO:0007669"/>
    <property type="project" value="InterPro"/>
</dbReference>
<accession>A0A1D2QRQ7</accession>
<dbReference type="PANTHER" id="PTHR28055">
    <property type="entry name" value="ALTERED INHERITANCE OF MITOCHONDRIA PROTEIN 41, MITOCHONDRIAL"/>
    <property type="match status" value="1"/>
</dbReference>
<dbReference type="EMBL" id="MDLC01000011">
    <property type="protein sequence ID" value="ODS24266.1"/>
    <property type="molecule type" value="Genomic_DNA"/>
</dbReference>
<dbReference type="Proteomes" id="UP000242502">
    <property type="component" value="Unassembled WGS sequence"/>
</dbReference>